<accession>A0ABP5K7F2</accession>
<evidence type="ECO:0000313" key="2">
    <source>
        <dbReference type="Proteomes" id="UP001500102"/>
    </source>
</evidence>
<proteinExistence type="predicted"/>
<organism evidence="1 2">
    <name type="scientific">Arthrobacter humicola</name>
    <dbReference type="NCBI Taxonomy" id="409291"/>
    <lineage>
        <taxon>Bacteria</taxon>
        <taxon>Bacillati</taxon>
        <taxon>Actinomycetota</taxon>
        <taxon>Actinomycetes</taxon>
        <taxon>Micrococcales</taxon>
        <taxon>Micrococcaceae</taxon>
        <taxon>Arthrobacter</taxon>
    </lineage>
</organism>
<name>A0ABP5K7F2_9MICC</name>
<protein>
    <submittedName>
        <fullName evidence="1">Uncharacterized protein</fullName>
    </submittedName>
</protein>
<dbReference type="Proteomes" id="UP001500102">
    <property type="component" value="Unassembled WGS sequence"/>
</dbReference>
<sequence>MDRGVTGRLAAGGVAGGCYGECDEHVMGPFTRSGQPGEFSVCPDQSFTRFRHRGARIWGGTRHITHYPAVTASLAARIANLGK</sequence>
<evidence type="ECO:0000313" key="1">
    <source>
        <dbReference type="EMBL" id="GAA2126217.1"/>
    </source>
</evidence>
<comment type="caution">
    <text evidence="1">The sequence shown here is derived from an EMBL/GenBank/DDBJ whole genome shotgun (WGS) entry which is preliminary data.</text>
</comment>
<gene>
    <name evidence="1" type="ORF">GCM10009825_03170</name>
</gene>
<dbReference type="EMBL" id="BAAAQB010000006">
    <property type="protein sequence ID" value="GAA2126217.1"/>
    <property type="molecule type" value="Genomic_DNA"/>
</dbReference>
<keyword evidence="2" id="KW-1185">Reference proteome</keyword>
<reference evidence="2" key="1">
    <citation type="journal article" date="2019" name="Int. J. Syst. Evol. Microbiol.">
        <title>The Global Catalogue of Microorganisms (GCM) 10K type strain sequencing project: providing services to taxonomists for standard genome sequencing and annotation.</title>
        <authorList>
            <consortium name="The Broad Institute Genomics Platform"/>
            <consortium name="The Broad Institute Genome Sequencing Center for Infectious Disease"/>
            <person name="Wu L."/>
            <person name="Ma J."/>
        </authorList>
    </citation>
    <scope>NUCLEOTIDE SEQUENCE [LARGE SCALE GENOMIC DNA]</scope>
    <source>
        <strain evidence="2">JCM 15921</strain>
    </source>
</reference>